<sequence length="75" mass="9118">MKYLTREFQNLLFVFVSYSLDNNEYRIVIIYNNNNIYFDVNNLIFTKISPKKTKYLSKIIIKVKTSFYKSIVQIY</sequence>
<dbReference type="EMBL" id="LAZR01012713">
    <property type="protein sequence ID" value="KKM25466.1"/>
    <property type="molecule type" value="Genomic_DNA"/>
</dbReference>
<comment type="caution">
    <text evidence="1">The sequence shown here is derived from an EMBL/GenBank/DDBJ whole genome shotgun (WGS) entry which is preliminary data.</text>
</comment>
<name>A0A0F9ICZ6_9ZZZZ</name>
<evidence type="ECO:0000313" key="1">
    <source>
        <dbReference type="EMBL" id="KKM25466.1"/>
    </source>
</evidence>
<accession>A0A0F9ICZ6</accession>
<proteinExistence type="predicted"/>
<dbReference type="AlphaFoldDB" id="A0A0F9ICZ6"/>
<gene>
    <name evidence="1" type="ORF">LCGC14_1594730</name>
</gene>
<protein>
    <submittedName>
        <fullName evidence="1">Uncharacterized protein</fullName>
    </submittedName>
</protein>
<organism evidence="1">
    <name type="scientific">marine sediment metagenome</name>
    <dbReference type="NCBI Taxonomy" id="412755"/>
    <lineage>
        <taxon>unclassified sequences</taxon>
        <taxon>metagenomes</taxon>
        <taxon>ecological metagenomes</taxon>
    </lineage>
</organism>
<reference evidence="1" key="1">
    <citation type="journal article" date="2015" name="Nature">
        <title>Complex archaea that bridge the gap between prokaryotes and eukaryotes.</title>
        <authorList>
            <person name="Spang A."/>
            <person name="Saw J.H."/>
            <person name="Jorgensen S.L."/>
            <person name="Zaremba-Niedzwiedzka K."/>
            <person name="Martijn J."/>
            <person name="Lind A.E."/>
            <person name="van Eijk R."/>
            <person name="Schleper C."/>
            <person name="Guy L."/>
            <person name="Ettema T.J."/>
        </authorList>
    </citation>
    <scope>NUCLEOTIDE SEQUENCE</scope>
</reference>